<sequence>MARPDDDDARLSLFGPGAVTKLPGALTSSDAADERPDSKTVWDGDSVDDPGDVEFDRTWNVLLVQLLGRLEFGRSSLENPAHQRNPGGAVKIAAAMVNEVADFIATHVDPVKYARPIADALAAAGRFLTTAQVASAAPPKRSGFLGFFAKAEPTSTVQECQWVLRDLTLVLEKYFVLLGSCFRSQTPTLAWMDTSGVFVGELKRALSWFEAMPQ</sequence>
<organism evidence="2 3">
    <name type="scientific">Limnoglobus roseus</name>
    <dbReference type="NCBI Taxonomy" id="2598579"/>
    <lineage>
        <taxon>Bacteria</taxon>
        <taxon>Pseudomonadati</taxon>
        <taxon>Planctomycetota</taxon>
        <taxon>Planctomycetia</taxon>
        <taxon>Gemmatales</taxon>
        <taxon>Gemmataceae</taxon>
        <taxon>Limnoglobus</taxon>
    </lineage>
</organism>
<keyword evidence="3" id="KW-1185">Reference proteome</keyword>
<protein>
    <submittedName>
        <fullName evidence="2">Uncharacterized protein</fullName>
    </submittedName>
</protein>
<proteinExistence type="predicted"/>
<dbReference type="EMBL" id="CP042425">
    <property type="protein sequence ID" value="QEL15412.1"/>
    <property type="molecule type" value="Genomic_DNA"/>
</dbReference>
<feature type="compositionally biased region" description="Basic and acidic residues" evidence="1">
    <location>
        <begin position="32"/>
        <end position="42"/>
    </location>
</feature>
<gene>
    <name evidence="2" type="ORF">PX52LOC_02331</name>
</gene>
<evidence type="ECO:0000256" key="1">
    <source>
        <dbReference type="SAM" id="MobiDB-lite"/>
    </source>
</evidence>
<evidence type="ECO:0000313" key="2">
    <source>
        <dbReference type="EMBL" id="QEL15412.1"/>
    </source>
</evidence>
<dbReference type="AlphaFoldDB" id="A0A5C1ACC9"/>
<accession>A0A5C1ACC9</accession>
<dbReference type="KEGG" id="lrs:PX52LOC_02331"/>
<dbReference type="RefSeq" id="WP_149110232.1">
    <property type="nucleotide sequence ID" value="NZ_CP042425.1"/>
</dbReference>
<evidence type="ECO:0000313" key="3">
    <source>
        <dbReference type="Proteomes" id="UP000324974"/>
    </source>
</evidence>
<feature type="region of interest" description="Disordered" evidence="1">
    <location>
        <begin position="22"/>
        <end position="47"/>
    </location>
</feature>
<name>A0A5C1ACC9_9BACT</name>
<dbReference type="Proteomes" id="UP000324974">
    <property type="component" value="Chromosome"/>
</dbReference>
<reference evidence="3" key="1">
    <citation type="submission" date="2019-08" db="EMBL/GenBank/DDBJ databases">
        <title>Limnoglobus roseus gen. nov., sp. nov., a novel freshwater planctomycete with a giant genome from the family Gemmataceae.</title>
        <authorList>
            <person name="Kulichevskaya I.S."/>
            <person name="Naumoff D.G."/>
            <person name="Miroshnikov K."/>
            <person name="Ivanova A."/>
            <person name="Philippov D.A."/>
            <person name="Hakobyan A."/>
            <person name="Rijpstra I.C."/>
            <person name="Sinninghe Damste J.S."/>
            <person name="Liesack W."/>
            <person name="Dedysh S.N."/>
        </authorList>
    </citation>
    <scope>NUCLEOTIDE SEQUENCE [LARGE SCALE GENOMIC DNA]</scope>
    <source>
        <strain evidence="3">PX52</strain>
    </source>
</reference>